<accession>A0A433JGW9</accession>
<gene>
    <name evidence="1" type="ORF">EKM59_10535</name>
</gene>
<dbReference type="Proteomes" id="UP000288012">
    <property type="component" value="Unassembled WGS sequence"/>
</dbReference>
<dbReference type="AlphaFoldDB" id="A0A433JGW9"/>
<evidence type="ECO:0000313" key="1">
    <source>
        <dbReference type="EMBL" id="RUQ81522.1"/>
    </source>
</evidence>
<comment type="caution">
    <text evidence="1">The sequence shown here is derived from an EMBL/GenBank/DDBJ whole genome shotgun (WGS) entry which is preliminary data.</text>
</comment>
<protein>
    <submittedName>
        <fullName evidence="1">Uncharacterized protein</fullName>
    </submittedName>
</protein>
<evidence type="ECO:0000313" key="2">
    <source>
        <dbReference type="Proteomes" id="UP000288012"/>
    </source>
</evidence>
<dbReference type="RefSeq" id="WP_127111519.1">
    <property type="nucleotide sequence ID" value="NZ_RZGR01000040.1"/>
</dbReference>
<keyword evidence="2" id="KW-1185">Reference proteome</keyword>
<name>A0A433JGW9_9GAMM</name>
<dbReference type="EMBL" id="RZGR01000040">
    <property type="protein sequence ID" value="RUQ81522.1"/>
    <property type="molecule type" value="Genomic_DNA"/>
</dbReference>
<proteinExistence type="predicted"/>
<sequence length="95" mass="10960">MDKIAFKKKQISSFLKSYSAQHGLTLELDIREKGNNVIITILKQDKTNFFSDQKSYKSISQDKFINLNENEIESIITKMIEEPDDYPHPGPNLTP</sequence>
<reference evidence="1 2" key="1">
    <citation type="submission" date="2018-12" db="EMBL/GenBank/DDBJ databases">
        <title>Legionella sp,whole genome shotgun sequence.</title>
        <authorList>
            <person name="Wu H."/>
        </authorList>
    </citation>
    <scope>NUCLEOTIDE SEQUENCE [LARGE SCALE GENOMIC DNA]</scope>
    <source>
        <strain evidence="2">km714</strain>
    </source>
</reference>
<organism evidence="1 2">
    <name type="scientific">Legionella septentrionalis</name>
    <dbReference type="NCBI Taxonomy" id="2498109"/>
    <lineage>
        <taxon>Bacteria</taxon>
        <taxon>Pseudomonadati</taxon>
        <taxon>Pseudomonadota</taxon>
        <taxon>Gammaproteobacteria</taxon>
        <taxon>Legionellales</taxon>
        <taxon>Legionellaceae</taxon>
        <taxon>Legionella</taxon>
    </lineage>
</organism>